<keyword evidence="2 3" id="KW-0560">Oxidoreductase</keyword>
<dbReference type="EMBL" id="BAABFC010000020">
    <property type="protein sequence ID" value="GAA4502418.1"/>
    <property type="molecule type" value="Genomic_DNA"/>
</dbReference>
<dbReference type="HAMAP" id="MF_00063">
    <property type="entry name" value="CysH"/>
    <property type="match status" value="1"/>
</dbReference>
<dbReference type="NCBIfam" id="TIGR02057">
    <property type="entry name" value="PAPS_reductase"/>
    <property type="match status" value="1"/>
</dbReference>
<comment type="caution">
    <text evidence="5">The sequence shown here is derived from an EMBL/GenBank/DDBJ whole genome shotgun (WGS) entry which is preliminary data.</text>
</comment>
<feature type="domain" description="Phosphoadenosine phosphosulphate reductase" evidence="4">
    <location>
        <begin position="50"/>
        <end position="220"/>
    </location>
</feature>
<dbReference type="InterPro" id="IPR004511">
    <property type="entry name" value="PAPS/APS_Rdtase"/>
</dbReference>
<comment type="caution">
    <text evidence="3">Lacks conserved residue(s) required for the propagation of feature annotation.</text>
</comment>
<accession>A0ABP8QFR9</accession>
<protein>
    <recommendedName>
        <fullName evidence="3">Phosphoadenosine 5'-phosphosulfate reductase</fullName>
        <shortName evidence="3">PAPS reductase</shortName>
        <ecNumber evidence="3">1.8.4.8</ecNumber>
    </recommendedName>
    <alternativeName>
        <fullName evidence="3">3'-phosphoadenylylsulfate reductase</fullName>
    </alternativeName>
    <alternativeName>
        <fullName evidence="3">PAPS reductase, thioredoxin dependent</fullName>
    </alternativeName>
    <alternativeName>
        <fullName evidence="3">PAPS sulfotransferase</fullName>
    </alternativeName>
    <alternativeName>
        <fullName evidence="3">PAdoPS reductase</fullName>
    </alternativeName>
</protein>
<dbReference type="PANTHER" id="PTHR46509">
    <property type="entry name" value="PHOSPHOADENOSINE PHOSPHOSULFATE REDUCTASE"/>
    <property type="match status" value="1"/>
</dbReference>
<dbReference type="NCBIfam" id="NF002537">
    <property type="entry name" value="PRK02090.1"/>
    <property type="match status" value="1"/>
</dbReference>
<gene>
    <name evidence="3" type="primary">cysH</name>
    <name evidence="5" type="ORF">GCM10023095_27030</name>
</gene>
<comment type="similarity">
    <text evidence="1 3">Belongs to the PAPS reductase family. CysH subfamily.</text>
</comment>
<comment type="function">
    <text evidence="3">Catalyzes the formation of sulfite from phosphoadenosine 5'-phosphosulfate (PAPS) using thioredoxin as an electron donor.</text>
</comment>
<comment type="catalytic activity">
    <reaction evidence="3">
        <text>[thioredoxin]-disulfide + sulfite + adenosine 3',5'-bisphosphate + 2 H(+) = [thioredoxin]-dithiol + 3'-phosphoadenylyl sulfate</text>
        <dbReference type="Rhea" id="RHEA:11724"/>
        <dbReference type="Rhea" id="RHEA-COMP:10698"/>
        <dbReference type="Rhea" id="RHEA-COMP:10700"/>
        <dbReference type="ChEBI" id="CHEBI:15378"/>
        <dbReference type="ChEBI" id="CHEBI:17359"/>
        <dbReference type="ChEBI" id="CHEBI:29950"/>
        <dbReference type="ChEBI" id="CHEBI:50058"/>
        <dbReference type="ChEBI" id="CHEBI:58339"/>
        <dbReference type="ChEBI" id="CHEBI:58343"/>
        <dbReference type="EC" id="1.8.4.8"/>
    </reaction>
</comment>
<dbReference type="PANTHER" id="PTHR46509:SF1">
    <property type="entry name" value="PHOSPHOADENOSINE PHOSPHOSULFATE REDUCTASE"/>
    <property type="match status" value="1"/>
</dbReference>
<dbReference type="InterPro" id="IPR011800">
    <property type="entry name" value="PAPS_reductase_CysH"/>
</dbReference>
<dbReference type="Proteomes" id="UP001501321">
    <property type="component" value="Unassembled WGS sequence"/>
</dbReference>
<sequence>MTKVLDLAALLALPKEEQVARLAPINAELEALSAPERVRWALANLPGEQVLSSSFGIQAALMLHLVTRERADIPVVLTDTGYLFPETYRFIDELTERLGLNLQVYRAALTPAWQEARYGKLWEQGVEGIEQYNQINKVEPMARALSELGAQSWFSGLRREQAKSRANLPVLAIQRGRFKFLPVIDWTNKDVHYYLQEFDLPYHPLWEQGYLSVGDVQTTAKWEPGMTEEQTRFFGLKRECGLHEDGEHDGSGI</sequence>
<dbReference type="InterPro" id="IPR002500">
    <property type="entry name" value="PAPS_reduct_dom"/>
</dbReference>
<evidence type="ECO:0000256" key="1">
    <source>
        <dbReference type="ARBA" id="ARBA00009732"/>
    </source>
</evidence>
<dbReference type="PIRSF" id="PIRSF000857">
    <property type="entry name" value="PAPS_reductase"/>
    <property type="match status" value="1"/>
</dbReference>
<dbReference type="InterPro" id="IPR014729">
    <property type="entry name" value="Rossmann-like_a/b/a_fold"/>
</dbReference>
<feature type="active site" description="Nucleophile; cysteine thiosulfonate intermediate" evidence="3">
    <location>
        <position position="240"/>
    </location>
</feature>
<organism evidence="5 6">
    <name type="scientific">Pseudaeromonas paramecii</name>
    <dbReference type="NCBI Taxonomy" id="2138166"/>
    <lineage>
        <taxon>Bacteria</taxon>
        <taxon>Pseudomonadati</taxon>
        <taxon>Pseudomonadota</taxon>
        <taxon>Gammaproteobacteria</taxon>
        <taxon>Aeromonadales</taxon>
        <taxon>Aeromonadaceae</taxon>
        <taxon>Pseudaeromonas</taxon>
    </lineage>
</organism>
<keyword evidence="6" id="KW-1185">Reference proteome</keyword>
<dbReference type="SUPFAM" id="SSF52402">
    <property type="entry name" value="Adenine nucleotide alpha hydrolases-like"/>
    <property type="match status" value="1"/>
</dbReference>
<comment type="subcellular location">
    <subcellularLocation>
        <location evidence="3">Cytoplasm</location>
    </subcellularLocation>
</comment>
<dbReference type="Gene3D" id="3.40.50.620">
    <property type="entry name" value="HUPs"/>
    <property type="match status" value="1"/>
</dbReference>
<comment type="pathway">
    <text evidence="3">Sulfur metabolism; hydrogen sulfide biosynthesis; sulfite from sulfate: step 3/3.</text>
</comment>
<dbReference type="CDD" id="cd23945">
    <property type="entry name" value="PAPS_reductase"/>
    <property type="match status" value="1"/>
</dbReference>
<evidence type="ECO:0000259" key="4">
    <source>
        <dbReference type="Pfam" id="PF01507"/>
    </source>
</evidence>
<proteinExistence type="inferred from homology"/>
<dbReference type="NCBIfam" id="TIGR00434">
    <property type="entry name" value="cysH"/>
    <property type="match status" value="1"/>
</dbReference>
<dbReference type="Pfam" id="PF01507">
    <property type="entry name" value="PAPS_reduct"/>
    <property type="match status" value="1"/>
</dbReference>
<dbReference type="EC" id="1.8.4.8" evidence="3"/>
<name>A0ABP8QFR9_9GAMM</name>
<evidence type="ECO:0000313" key="5">
    <source>
        <dbReference type="EMBL" id="GAA4502418.1"/>
    </source>
</evidence>
<evidence type="ECO:0000256" key="2">
    <source>
        <dbReference type="ARBA" id="ARBA00023002"/>
    </source>
</evidence>
<reference evidence="6" key="1">
    <citation type="journal article" date="2019" name="Int. J. Syst. Evol. Microbiol.">
        <title>The Global Catalogue of Microorganisms (GCM) 10K type strain sequencing project: providing services to taxonomists for standard genome sequencing and annotation.</title>
        <authorList>
            <consortium name="The Broad Institute Genomics Platform"/>
            <consortium name="The Broad Institute Genome Sequencing Center for Infectious Disease"/>
            <person name="Wu L."/>
            <person name="Ma J."/>
        </authorList>
    </citation>
    <scope>NUCLEOTIDE SEQUENCE [LARGE SCALE GENOMIC DNA]</scope>
    <source>
        <strain evidence="6">JCM 32226</strain>
    </source>
</reference>
<evidence type="ECO:0000313" key="6">
    <source>
        <dbReference type="Proteomes" id="UP001501321"/>
    </source>
</evidence>
<dbReference type="RefSeq" id="WP_345014020.1">
    <property type="nucleotide sequence ID" value="NZ_BAABFC010000020.1"/>
</dbReference>
<evidence type="ECO:0000256" key="3">
    <source>
        <dbReference type="HAMAP-Rule" id="MF_00063"/>
    </source>
</evidence>
<keyword evidence="3" id="KW-0963">Cytoplasm</keyword>